<dbReference type="EMBL" id="JAAXYH010000018">
    <property type="protein sequence ID" value="NMH66909.1"/>
    <property type="molecule type" value="Genomic_DNA"/>
</dbReference>
<name>A0A972JM55_9GAMM</name>
<dbReference type="InterPro" id="IPR050710">
    <property type="entry name" value="Band7/mec-2_domain"/>
</dbReference>
<dbReference type="InterPro" id="IPR032435">
    <property type="entry name" value="STML2-like_C"/>
</dbReference>
<gene>
    <name evidence="4" type="ORF">HC757_17255</name>
</gene>
<dbReference type="GO" id="GO:0098552">
    <property type="term" value="C:side of membrane"/>
    <property type="evidence" value="ECO:0007669"/>
    <property type="project" value="UniProtKB-ARBA"/>
</dbReference>
<evidence type="ECO:0000256" key="1">
    <source>
        <dbReference type="ARBA" id="ARBA00004167"/>
    </source>
</evidence>
<evidence type="ECO:0000259" key="3">
    <source>
        <dbReference type="SMART" id="SM00244"/>
    </source>
</evidence>
<dbReference type="Proteomes" id="UP000737113">
    <property type="component" value="Unassembled WGS sequence"/>
</dbReference>
<sequence>MFIFTLVVLFVLFILYKLMLIVPMREVHVIERLGKFRTVLYPGFHFLIPFFDRVAYRHDTREQVLDVPPQSCISKDNTQLEVDGLVYLKVMDGKLASYGIENYRKAAVNLAQTTMRSEIGKLSLTETFSERDSLNESIVREIDKASDPWGIKVLRYEIKNITPSRHVIHTLEKQMEAERRKRAEITLANAEKAAMINMSQGERQEAINLSEGQKQKRINEAKGTGQEIAIVARAKAEGMGMISQALAFNGGTDAMNMLLKEQFIGQVGKILQQAEVSVVPAEMAKLEGFFEGMEQVTHAVGANVQTEKGARS</sequence>
<dbReference type="PANTHER" id="PTHR43327">
    <property type="entry name" value="STOMATIN-LIKE PROTEIN 2, MITOCHONDRIAL"/>
    <property type="match status" value="1"/>
</dbReference>
<dbReference type="Pfam" id="PF01145">
    <property type="entry name" value="Band_7"/>
    <property type="match status" value="1"/>
</dbReference>
<proteinExistence type="inferred from homology"/>
<comment type="similarity">
    <text evidence="2">Belongs to the band 7/mec-2 family.</text>
</comment>
<accession>A0A972JM55</accession>
<dbReference type="GO" id="GO:0005886">
    <property type="term" value="C:plasma membrane"/>
    <property type="evidence" value="ECO:0007669"/>
    <property type="project" value="UniProtKB-ARBA"/>
</dbReference>
<dbReference type="AlphaFoldDB" id="A0A972JM55"/>
<protein>
    <submittedName>
        <fullName evidence="4">Paraslipin</fullName>
    </submittedName>
</protein>
<reference evidence="4" key="1">
    <citation type="submission" date="2020-04" db="EMBL/GenBank/DDBJ databases">
        <title>Description of Shewanella salipaludis sp. nov., isolated from a salt marsh.</title>
        <authorList>
            <person name="Park S."/>
            <person name="Yoon J.-H."/>
        </authorList>
    </citation>
    <scope>NUCLEOTIDE SEQUENCE</scope>
    <source>
        <strain evidence="4">SHSM-M6</strain>
    </source>
</reference>
<comment type="subcellular location">
    <subcellularLocation>
        <location evidence="1">Membrane</location>
        <topology evidence="1">Single-pass membrane protein</topology>
    </subcellularLocation>
</comment>
<evidence type="ECO:0000256" key="2">
    <source>
        <dbReference type="ARBA" id="ARBA00008164"/>
    </source>
</evidence>
<dbReference type="Gene3D" id="3.30.479.30">
    <property type="entry name" value="Band 7 domain"/>
    <property type="match status" value="1"/>
</dbReference>
<dbReference type="SMART" id="SM00244">
    <property type="entry name" value="PHB"/>
    <property type="match status" value="1"/>
</dbReference>
<dbReference type="Pfam" id="PF16200">
    <property type="entry name" value="Band_7_C"/>
    <property type="match status" value="1"/>
</dbReference>
<evidence type="ECO:0000313" key="5">
    <source>
        <dbReference type="Proteomes" id="UP000737113"/>
    </source>
</evidence>
<keyword evidence="5" id="KW-1185">Reference proteome</keyword>
<organism evidence="4 5">
    <name type="scientific">Shewanella salipaludis</name>
    <dbReference type="NCBI Taxonomy" id="2723052"/>
    <lineage>
        <taxon>Bacteria</taxon>
        <taxon>Pseudomonadati</taxon>
        <taxon>Pseudomonadota</taxon>
        <taxon>Gammaproteobacteria</taxon>
        <taxon>Alteromonadales</taxon>
        <taxon>Shewanellaceae</taxon>
        <taxon>Shewanella</taxon>
    </lineage>
</organism>
<dbReference type="InterPro" id="IPR001107">
    <property type="entry name" value="Band_7"/>
</dbReference>
<dbReference type="InterPro" id="IPR001972">
    <property type="entry name" value="Stomatin_HflK_fam"/>
</dbReference>
<dbReference type="PANTHER" id="PTHR43327:SF10">
    <property type="entry name" value="STOMATIN-LIKE PROTEIN 2, MITOCHONDRIAL"/>
    <property type="match status" value="1"/>
</dbReference>
<comment type="caution">
    <text evidence="4">The sequence shown here is derived from an EMBL/GenBank/DDBJ whole genome shotgun (WGS) entry which is preliminary data.</text>
</comment>
<dbReference type="SUPFAM" id="SSF117892">
    <property type="entry name" value="Band 7/SPFH domain"/>
    <property type="match status" value="1"/>
</dbReference>
<feature type="domain" description="Band 7" evidence="3">
    <location>
        <begin position="17"/>
        <end position="175"/>
    </location>
</feature>
<dbReference type="CDD" id="cd08829">
    <property type="entry name" value="SPFH_paraslipin"/>
    <property type="match status" value="1"/>
</dbReference>
<dbReference type="InterPro" id="IPR036013">
    <property type="entry name" value="Band_7/SPFH_dom_sf"/>
</dbReference>
<dbReference type="RefSeq" id="WP_169565635.1">
    <property type="nucleotide sequence ID" value="NZ_JAAXYH010000018.1"/>
</dbReference>
<dbReference type="FunFam" id="3.30.479.30:FF:000004">
    <property type="entry name" value="Putative membrane protease family, stomatin"/>
    <property type="match status" value="1"/>
</dbReference>
<evidence type="ECO:0000313" key="4">
    <source>
        <dbReference type="EMBL" id="NMH66909.1"/>
    </source>
</evidence>
<dbReference type="PRINTS" id="PR00721">
    <property type="entry name" value="STOMATIN"/>
</dbReference>